<feature type="domain" description="MADS-box" evidence="7">
    <location>
        <begin position="221"/>
        <end position="256"/>
    </location>
</feature>
<evidence type="ECO:0000313" key="9">
    <source>
        <dbReference type="Proteomes" id="UP000324241"/>
    </source>
</evidence>
<dbReference type="RefSeq" id="XP_033427470.1">
    <property type="nucleotide sequence ID" value="XM_033568664.1"/>
</dbReference>
<feature type="region of interest" description="Disordered" evidence="6">
    <location>
        <begin position="285"/>
        <end position="309"/>
    </location>
</feature>
<accession>A0A5M9MU24</accession>
<dbReference type="GO" id="GO:0046983">
    <property type="term" value="F:protein dimerization activity"/>
    <property type="evidence" value="ECO:0007669"/>
    <property type="project" value="InterPro"/>
</dbReference>
<organism evidence="8 9">
    <name type="scientific">Aspergillus tanneri</name>
    <dbReference type="NCBI Taxonomy" id="1220188"/>
    <lineage>
        <taxon>Eukaryota</taxon>
        <taxon>Fungi</taxon>
        <taxon>Dikarya</taxon>
        <taxon>Ascomycota</taxon>
        <taxon>Pezizomycotina</taxon>
        <taxon>Eurotiomycetes</taxon>
        <taxon>Eurotiomycetidae</taxon>
        <taxon>Eurotiales</taxon>
        <taxon>Aspergillaceae</taxon>
        <taxon>Aspergillus</taxon>
        <taxon>Aspergillus subgen. Circumdati</taxon>
    </lineage>
</organism>
<evidence type="ECO:0000256" key="3">
    <source>
        <dbReference type="ARBA" id="ARBA00023125"/>
    </source>
</evidence>
<keyword evidence="5" id="KW-0539">Nucleus</keyword>
<evidence type="ECO:0000256" key="5">
    <source>
        <dbReference type="ARBA" id="ARBA00023242"/>
    </source>
</evidence>
<dbReference type="AlphaFoldDB" id="A0A5M9MU24"/>
<evidence type="ECO:0000256" key="2">
    <source>
        <dbReference type="ARBA" id="ARBA00023015"/>
    </source>
</evidence>
<evidence type="ECO:0000313" key="8">
    <source>
        <dbReference type="EMBL" id="KAA8648109.1"/>
    </source>
</evidence>
<dbReference type="InterPro" id="IPR002100">
    <property type="entry name" value="TF_MADSbox"/>
</dbReference>
<name>A0A5M9MU24_9EURO</name>
<dbReference type="Pfam" id="PF00319">
    <property type="entry name" value="SRF-TF"/>
    <property type="match status" value="1"/>
</dbReference>
<evidence type="ECO:0000259" key="7">
    <source>
        <dbReference type="Pfam" id="PF00319"/>
    </source>
</evidence>
<dbReference type="EMBL" id="QUQM01000003">
    <property type="protein sequence ID" value="KAA8648109.1"/>
    <property type="molecule type" value="Genomic_DNA"/>
</dbReference>
<dbReference type="InterPro" id="IPR036879">
    <property type="entry name" value="TF_MADSbox_sf"/>
</dbReference>
<evidence type="ECO:0000256" key="1">
    <source>
        <dbReference type="ARBA" id="ARBA00004123"/>
    </source>
</evidence>
<gene>
    <name evidence="8" type="ORF">ATNIH1004_003992</name>
</gene>
<keyword evidence="4" id="KW-0804">Transcription</keyword>
<dbReference type="GO" id="GO:0003677">
    <property type="term" value="F:DNA binding"/>
    <property type="evidence" value="ECO:0007669"/>
    <property type="project" value="UniProtKB-KW"/>
</dbReference>
<keyword evidence="3" id="KW-0238">DNA-binding</keyword>
<dbReference type="GO" id="GO:0005634">
    <property type="term" value="C:nucleus"/>
    <property type="evidence" value="ECO:0007669"/>
    <property type="project" value="UniProtKB-SubCell"/>
</dbReference>
<dbReference type="OrthoDB" id="1898716at2759"/>
<keyword evidence="2" id="KW-0805">Transcription regulation</keyword>
<comment type="caution">
    <text evidence="8">The sequence shown here is derived from an EMBL/GenBank/DDBJ whole genome shotgun (WGS) entry which is preliminary data.</text>
</comment>
<dbReference type="Gene3D" id="3.40.1810.10">
    <property type="entry name" value="Transcription factor, MADS-box"/>
    <property type="match status" value="1"/>
</dbReference>
<dbReference type="Proteomes" id="UP000324241">
    <property type="component" value="Unassembled WGS sequence"/>
</dbReference>
<proteinExistence type="predicted"/>
<reference evidence="8 9" key="1">
    <citation type="submission" date="2019-08" db="EMBL/GenBank/DDBJ databases">
        <title>The genome sequence of a newly discovered highly antifungal drug resistant Aspergillus species, Aspergillus tanneri NIH 1004.</title>
        <authorList>
            <person name="Mounaud S."/>
            <person name="Singh I."/>
            <person name="Joardar V."/>
            <person name="Pakala S."/>
            <person name="Pakala S."/>
            <person name="Venepally P."/>
            <person name="Chung J.K."/>
            <person name="Losada L."/>
            <person name="Nierman W.C."/>
        </authorList>
    </citation>
    <scope>NUCLEOTIDE SEQUENCE [LARGE SCALE GENOMIC DNA]</scope>
    <source>
        <strain evidence="8 9">NIH1004</strain>
    </source>
</reference>
<feature type="compositionally biased region" description="Basic and acidic residues" evidence="6">
    <location>
        <begin position="288"/>
        <end position="309"/>
    </location>
</feature>
<dbReference type="SUPFAM" id="SSF55455">
    <property type="entry name" value="SRF-like"/>
    <property type="match status" value="1"/>
</dbReference>
<sequence>MSDKFIGFSDAAVSCLASLNGGVIATDVDWQRFKYGCLCGQCISGFLGPWMRFALECQAEMWSDLLLEDINDGKFWIRSNCTFLTFLPREVRNKLKTNQYMRKEFMKLCDHIAACLQRNMIPNEQNVKMVLRDARERSSSRNFLQRGGSVGAVATMLFQRAVESDELSGDPLHMEAFEAKIQRLPECQNDHEFGFTKEVCASETLKHSRTSRKSVRQKRDRRRTSLIKKSSEYSRMCGADVCLGIRIRETGRVYIFSADASGFWAFVGSQLDSYYPTPSQITDMDVINSRDPDLLADKQTKETEGLESD</sequence>
<comment type="subcellular location">
    <subcellularLocation>
        <location evidence="1">Nucleus</location>
    </subcellularLocation>
</comment>
<protein>
    <recommendedName>
        <fullName evidence="7">MADS-box domain-containing protein</fullName>
    </recommendedName>
</protein>
<dbReference type="GeneID" id="54326694"/>
<dbReference type="GO" id="GO:0045944">
    <property type="term" value="P:positive regulation of transcription by RNA polymerase II"/>
    <property type="evidence" value="ECO:0007669"/>
    <property type="project" value="UniProtKB-ARBA"/>
</dbReference>
<evidence type="ECO:0000256" key="4">
    <source>
        <dbReference type="ARBA" id="ARBA00023163"/>
    </source>
</evidence>
<evidence type="ECO:0000256" key="6">
    <source>
        <dbReference type="SAM" id="MobiDB-lite"/>
    </source>
</evidence>